<dbReference type="PRINTS" id="PR00792">
    <property type="entry name" value="PEPSIN"/>
</dbReference>
<evidence type="ECO:0000256" key="5">
    <source>
        <dbReference type="ARBA" id="ARBA00022801"/>
    </source>
</evidence>
<gene>
    <name evidence="11" type="ORF">F7725_017087</name>
</gene>
<sequence>DSPEEREVCPATAGGERPVPGVQEETTYYGEIGIGTPPQVFKVLFDTGSSDFWVPSTSCNSSACGNHVMFSRSASSTFEAGTNTYRISYVSGYSSGTTGYDIVKVGDLYVDHQIVGLADEEADFLDSVPWDGILGLAFPGLSHEGGTPIFYNMWNQGNIPQNMFSMYLSSITINGNTVACSGGCEAVVDSGTSYIIGPSKDINNINGWLGASTDQFGEASVSCRNTNSLPEIMFNINGYNFALPPSAYVIQSSSGCSTGFGAGTWILGEVFMRQYYTAFDIGNNRVGFAQSV</sequence>
<dbReference type="PROSITE" id="PS00141">
    <property type="entry name" value="ASP_PROTEASE"/>
    <property type="match status" value="2"/>
</dbReference>
<keyword evidence="2 9" id="KW-0645">Protease</keyword>
<dbReference type="PANTHER" id="PTHR47966">
    <property type="entry name" value="BETA-SITE APP-CLEAVING ENZYME, ISOFORM A-RELATED"/>
    <property type="match status" value="1"/>
</dbReference>
<reference evidence="11 12" key="1">
    <citation type="submission" date="2020-03" db="EMBL/GenBank/DDBJ databases">
        <title>Dissostichus mawsoni Genome sequencing and assembly.</title>
        <authorList>
            <person name="Park H."/>
        </authorList>
    </citation>
    <scope>NUCLEOTIDE SEQUENCE [LARGE SCALE GENOMIC DNA]</scope>
    <source>
        <strain evidence="11">DM0001</strain>
        <tissue evidence="11">Muscle</tissue>
    </source>
</reference>
<keyword evidence="5 9" id="KW-0378">Hydrolase</keyword>
<proteinExistence type="inferred from homology"/>
<evidence type="ECO:0000256" key="1">
    <source>
        <dbReference type="ARBA" id="ARBA00007447"/>
    </source>
</evidence>
<dbReference type="InterPro" id="IPR033121">
    <property type="entry name" value="PEPTIDASE_A1"/>
</dbReference>
<evidence type="ECO:0000256" key="3">
    <source>
        <dbReference type="ARBA" id="ARBA00022750"/>
    </source>
</evidence>
<feature type="non-terminal residue" evidence="11">
    <location>
        <position position="1"/>
    </location>
</feature>
<dbReference type="Proteomes" id="UP000518266">
    <property type="component" value="Unassembled WGS sequence"/>
</dbReference>
<dbReference type="OrthoDB" id="771136at2759"/>
<dbReference type="FunFam" id="2.40.70.10:FF:000004">
    <property type="entry name" value="Pepsin A"/>
    <property type="match status" value="1"/>
</dbReference>
<keyword evidence="4" id="KW-0222">Digestion</keyword>
<evidence type="ECO:0000256" key="9">
    <source>
        <dbReference type="RuleBase" id="RU000454"/>
    </source>
</evidence>
<organism evidence="11 12">
    <name type="scientific">Dissostichus mawsoni</name>
    <name type="common">Antarctic cod</name>
    <dbReference type="NCBI Taxonomy" id="36200"/>
    <lineage>
        <taxon>Eukaryota</taxon>
        <taxon>Metazoa</taxon>
        <taxon>Chordata</taxon>
        <taxon>Craniata</taxon>
        <taxon>Vertebrata</taxon>
        <taxon>Euteleostomi</taxon>
        <taxon>Actinopterygii</taxon>
        <taxon>Neopterygii</taxon>
        <taxon>Teleostei</taxon>
        <taxon>Neoteleostei</taxon>
        <taxon>Acanthomorphata</taxon>
        <taxon>Eupercaria</taxon>
        <taxon>Perciformes</taxon>
        <taxon>Notothenioidei</taxon>
        <taxon>Nototheniidae</taxon>
        <taxon>Dissostichus</taxon>
    </lineage>
</organism>
<dbReference type="SUPFAM" id="SSF50630">
    <property type="entry name" value="Acid proteases"/>
    <property type="match status" value="1"/>
</dbReference>
<dbReference type="InterPro" id="IPR021109">
    <property type="entry name" value="Peptidase_aspartic_dom_sf"/>
</dbReference>
<dbReference type="PROSITE" id="PS51767">
    <property type="entry name" value="PEPTIDASE_A1"/>
    <property type="match status" value="1"/>
</dbReference>
<feature type="domain" description="Peptidase A1" evidence="10">
    <location>
        <begin position="28"/>
        <end position="289"/>
    </location>
</feature>
<feature type="active site" evidence="7">
    <location>
        <position position="189"/>
    </location>
</feature>
<evidence type="ECO:0000259" key="10">
    <source>
        <dbReference type="PROSITE" id="PS51767"/>
    </source>
</evidence>
<feature type="disulfide bond" evidence="8">
    <location>
        <begin position="180"/>
        <end position="184"/>
    </location>
</feature>
<name>A0A7J5Z3M3_DISMA</name>
<dbReference type="AlphaFoldDB" id="A0A7J5Z3M3"/>
<keyword evidence="3 9" id="KW-0064">Aspartyl protease</keyword>
<comment type="caution">
    <text evidence="11">The sequence shown here is derived from an EMBL/GenBank/DDBJ whole genome shotgun (WGS) entry which is preliminary data.</text>
</comment>
<dbReference type="GO" id="GO:0006508">
    <property type="term" value="P:proteolysis"/>
    <property type="evidence" value="ECO:0007669"/>
    <property type="project" value="UniProtKB-KW"/>
</dbReference>
<comment type="similarity">
    <text evidence="1 9">Belongs to the peptidase A1 family.</text>
</comment>
<dbReference type="Pfam" id="PF00026">
    <property type="entry name" value="Asp"/>
    <property type="match status" value="1"/>
</dbReference>
<feature type="disulfide bond" evidence="8">
    <location>
        <begin position="223"/>
        <end position="256"/>
    </location>
</feature>
<dbReference type="GO" id="GO:0007586">
    <property type="term" value="P:digestion"/>
    <property type="evidence" value="ECO:0007669"/>
    <property type="project" value="UniProtKB-KW"/>
</dbReference>
<dbReference type="InterPro" id="IPR001969">
    <property type="entry name" value="Aspartic_peptidase_AS"/>
</dbReference>
<protein>
    <recommendedName>
        <fullName evidence="10">Peptidase A1 domain-containing protein</fullName>
    </recommendedName>
</protein>
<feature type="disulfide bond" evidence="8">
    <location>
        <begin position="59"/>
        <end position="64"/>
    </location>
</feature>
<evidence type="ECO:0000256" key="7">
    <source>
        <dbReference type="PIRSR" id="PIRSR601461-1"/>
    </source>
</evidence>
<feature type="active site" evidence="7">
    <location>
        <position position="46"/>
    </location>
</feature>
<evidence type="ECO:0000256" key="2">
    <source>
        <dbReference type="ARBA" id="ARBA00022670"/>
    </source>
</evidence>
<evidence type="ECO:0000313" key="12">
    <source>
        <dbReference type="Proteomes" id="UP000518266"/>
    </source>
</evidence>
<dbReference type="PANTHER" id="PTHR47966:SF22">
    <property type="entry name" value="PEPSIN A-3-RELATED"/>
    <property type="match status" value="1"/>
</dbReference>
<keyword evidence="12" id="KW-1185">Reference proteome</keyword>
<dbReference type="EMBL" id="JAAKFY010000006">
    <property type="protein sequence ID" value="KAF3856364.1"/>
    <property type="molecule type" value="Genomic_DNA"/>
</dbReference>
<evidence type="ECO:0000313" key="11">
    <source>
        <dbReference type="EMBL" id="KAF3856364.1"/>
    </source>
</evidence>
<evidence type="ECO:0000256" key="6">
    <source>
        <dbReference type="ARBA" id="ARBA00023157"/>
    </source>
</evidence>
<keyword evidence="6 8" id="KW-1015">Disulfide bond</keyword>
<evidence type="ECO:0000256" key="4">
    <source>
        <dbReference type="ARBA" id="ARBA00022757"/>
    </source>
</evidence>
<dbReference type="InterPro" id="IPR001461">
    <property type="entry name" value="Aspartic_peptidase_A1"/>
</dbReference>
<accession>A0A7J5Z3M3</accession>
<evidence type="ECO:0000256" key="8">
    <source>
        <dbReference type="PIRSR" id="PIRSR601461-2"/>
    </source>
</evidence>
<dbReference type="Gene3D" id="2.40.70.10">
    <property type="entry name" value="Acid Proteases"/>
    <property type="match status" value="2"/>
</dbReference>
<dbReference type="GO" id="GO:0004190">
    <property type="term" value="F:aspartic-type endopeptidase activity"/>
    <property type="evidence" value="ECO:0007669"/>
    <property type="project" value="UniProtKB-KW"/>
</dbReference>